<protein>
    <submittedName>
        <fullName evidence="1">Uncharacterized protein</fullName>
    </submittedName>
</protein>
<dbReference type="HOGENOM" id="CLU_1555191_0_0_1"/>
<dbReference type="GeneID" id="19968044"/>
<dbReference type="AlphaFoldDB" id="W2SD23"/>
<proteinExistence type="predicted"/>
<reference evidence="1 2" key="1">
    <citation type="submission" date="2013-03" db="EMBL/GenBank/DDBJ databases">
        <title>The Genome Sequence of Phialophora europaea CBS 101466.</title>
        <authorList>
            <consortium name="The Broad Institute Genomics Platform"/>
            <person name="Cuomo C."/>
            <person name="de Hoog S."/>
            <person name="Gorbushina A."/>
            <person name="Walker B."/>
            <person name="Young S.K."/>
            <person name="Zeng Q."/>
            <person name="Gargeya S."/>
            <person name="Fitzgerald M."/>
            <person name="Haas B."/>
            <person name="Abouelleil A."/>
            <person name="Allen A.W."/>
            <person name="Alvarado L."/>
            <person name="Arachchi H.M."/>
            <person name="Berlin A.M."/>
            <person name="Chapman S.B."/>
            <person name="Gainer-Dewar J."/>
            <person name="Goldberg J."/>
            <person name="Griggs A."/>
            <person name="Gujja S."/>
            <person name="Hansen M."/>
            <person name="Howarth C."/>
            <person name="Imamovic A."/>
            <person name="Ireland A."/>
            <person name="Larimer J."/>
            <person name="McCowan C."/>
            <person name="Murphy C."/>
            <person name="Pearson M."/>
            <person name="Poon T.W."/>
            <person name="Priest M."/>
            <person name="Roberts A."/>
            <person name="Saif S."/>
            <person name="Shea T."/>
            <person name="Sisk P."/>
            <person name="Sykes S."/>
            <person name="Wortman J."/>
            <person name="Nusbaum C."/>
            <person name="Birren B."/>
        </authorList>
    </citation>
    <scope>NUCLEOTIDE SEQUENCE [LARGE SCALE GENOMIC DNA]</scope>
    <source>
        <strain evidence="1 2">CBS 101466</strain>
    </source>
</reference>
<dbReference type="VEuPathDB" id="FungiDB:HMPREF1541_00705"/>
<dbReference type="InParanoid" id="W2SD23"/>
<name>W2SD23_CYPE1</name>
<dbReference type="RefSeq" id="XP_008711232.1">
    <property type="nucleotide sequence ID" value="XM_008713010.1"/>
</dbReference>
<gene>
    <name evidence="1" type="ORF">HMPREF1541_00705</name>
</gene>
<evidence type="ECO:0000313" key="1">
    <source>
        <dbReference type="EMBL" id="ETN46520.1"/>
    </source>
</evidence>
<sequence length="172" mass="19724">MSPKVAKYAQLSGPSIDINDPGALLAHHGPIIMNSRRRNLRNNTYVHLRGLFFGLEPNNDPIWAIANPDSIYGARIRSWSGFQNNFVENQEISDQIRCSRYIEMALDGLELHWENVLDQSDENWLDMQKRVIVDCVVWGLRRVDSSLMGLRHPGTWVPEVLTREEMVVVTLV</sequence>
<evidence type="ECO:0000313" key="2">
    <source>
        <dbReference type="Proteomes" id="UP000030752"/>
    </source>
</evidence>
<keyword evidence="2" id="KW-1185">Reference proteome</keyword>
<dbReference type="Proteomes" id="UP000030752">
    <property type="component" value="Unassembled WGS sequence"/>
</dbReference>
<dbReference type="EMBL" id="KB822711">
    <property type="protein sequence ID" value="ETN46520.1"/>
    <property type="molecule type" value="Genomic_DNA"/>
</dbReference>
<accession>W2SD23</accession>
<organism evidence="1 2">
    <name type="scientific">Cyphellophora europaea (strain CBS 101466)</name>
    <name type="common">Phialophora europaea</name>
    <dbReference type="NCBI Taxonomy" id="1220924"/>
    <lineage>
        <taxon>Eukaryota</taxon>
        <taxon>Fungi</taxon>
        <taxon>Dikarya</taxon>
        <taxon>Ascomycota</taxon>
        <taxon>Pezizomycotina</taxon>
        <taxon>Eurotiomycetes</taxon>
        <taxon>Chaetothyriomycetidae</taxon>
        <taxon>Chaetothyriales</taxon>
        <taxon>Cyphellophoraceae</taxon>
        <taxon>Cyphellophora</taxon>
    </lineage>
</organism>